<reference evidence="1" key="1">
    <citation type="submission" date="2019-02" db="EMBL/GenBank/DDBJ databases">
        <authorList>
            <person name="Gruber-Vodicka R. H."/>
            <person name="Seah K. B. B."/>
        </authorList>
    </citation>
    <scope>NUCLEOTIDE SEQUENCE</scope>
    <source>
        <strain evidence="1">BECK_DK47</strain>
    </source>
</reference>
<gene>
    <name evidence="1" type="ORF">BECKDK2373B_GA0170837_11602</name>
</gene>
<sequence length="325" mass="37362">MRLHSANWIFRTMDYGIFYKDELPPVDEDWEDIGWDIFIGSYNSSERVQRVFDKAPAKQRHWFVVLDYGYAPEELPKQGVYRCTSRREDEAVLAFAQKRLPDNLQGLKIAIDITGFIKPYMMFLLFYLQRKGVRALDVIYSEPDQYAKKEKTRFSDGPVTEVRQIVGFEGTHNPSIDDDLLIVGAGYDDDLISEAAKAKPRARKAQIFGFPSLRADMYQENVIRASKAAEDMGGDIRGNRYFAPAYDPFVTASTIARIRDKFKPTNLYLCPLATKPQALGFTIYYLWECRQDSVSMIYPFCESHAPETGKGIGRIWKYSVELPES</sequence>
<evidence type="ECO:0000313" key="1">
    <source>
        <dbReference type="EMBL" id="VFJ66070.1"/>
    </source>
</evidence>
<dbReference type="AlphaFoldDB" id="A0A450TFV1"/>
<proteinExistence type="predicted"/>
<accession>A0A450TFV1</accession>
<name>A0A450TFV1_9GAMM</name>
<protein>
    <submittedName>
        <fullName evidence="1">Uncharacterized protein</fullName>
    </submittedName>
</protein>
<dbReference type="EMBL" id="CAADEX010000160">
    <property type="protein sequence ID" value="VFJ66070.1"/>
    <property type="molecule type" value="Genomic_DNA"/>
</dbReference>
<organism evidence="1">
    <name type="scientific">Candidatus Kentrum sp. DK</name>
    <dbReference type="NCBI Taxonomy" id="2126562"/>
    <lineage>
        <taxon>Bacteria</taxon>
        <taxon>Pseudomonadati</taxon>
        <taxon>Pseudomonadota</taxon>
        <taxon>Gammaproteobacteria</taxon>
        <taxon>Candidatus Kentrum</taxon>
    </lineage>
</organism>